<dbReference type="OrthoDB" id="337038at2759"/>
<dbReference type="PANTHER" id="PTHR10334">
    <property type="entry name" value="CYSTEINE-RICH SECRETORY PROTEIN-RELATED"/>
    <property type="match status" value="1"/>
</dbReference>
<proteinExistence type="predicted"/>
<feature type="compositionally biased region" description="Polar residues" evidence="1">
    <location>
        <begin position="128"/>
        <end position="151"/>
    </location>
</feature>
<feature type="compositionally biased region" description="Low complexity" evidence="1">
    <location>
        <begin position="80"/>
        <end position="97"/>
    </location>
</feature>
<dbReference type="EMBL" id="LXFE01000150">
    <property type="protein sequence ID" value="OLL26738.1"/>
    <property type="molecule type" value="Genomic_DNA"/>
</dbReference>
<dbReference type="Gene3D" id="3.40.33.10">
    <property type="entry name" value="CAP"/>
    <property type="match status" value="1"/>
</dbReference>
<dbReference type="SMART" id="SM00198">
    <property type="entry name" value="SCP"/>
    <property type="match status" value="1"/>
</dbReference>
<dbReference type="InterPro" id="IPR035940">
    <property type="entry name" value="CAP_sf"/>
</dbReference>
<evidence type="ECO:0000256" key="1">
    <source>
        <dbReference type="SAM" id="MobiDB-lite"/>
    </source>
</evidence>
<keyword evidence="2" id="KW-0732">Signal</keyword>
<sequence>MLPSYLLKLAFLWGLAQAAPARHGHRSVHHRWGSVGKRSSLFFPDDSSTQDPLLETLETLPQSTKIESPGSLLPSAPLVDQTSSLQQSLQDSSLIQTKNDQFAGHPTQESPPIQTHTGQPPQAKHSDLTTPSPSLQQSNPQDTSAATNWGLSAKQQETIVTMHNDYRKRHGADSLAWDKSLANFAAQQAGLCKFEHASNNAYGENLAQGYQTIAKAMDAWYQEIQSYDFNNPGFGESTGHATQMLWIGTTLIGCALNPCGTLRDLVICEVLESRIPRRTNVLVLARRKHRLSW</sequence>
<dbReference type="Proteomes" id="UP000186594">
    <property type="component" value="Unassembled WGS sequence"/>
</dbReference>
<dbReference type="SUPFAM" id="SSF55797">
    <property type="entry name" value="PR-1-like"/>
    <property type="match status" value="1"/>
</dbReference>
<keyword evidence="5" id="KW-1185">Reference proteome</keyword>
<feature type="compositionally biased region" description="Polar residues" evidence="1">
    <location>
        <begin position="107"/>
        <end position="120"/>
    </location>
</feature>
<gene>
    <name evidence="4" type="ORF">NEOLI_001342</name>
</gene>
<evidence type="ECO:0000259" key="3">
    <source>
        <dbReference type="SMART" id="SM00198"/>
    </source>
</evidence>
<feature type="domain" description="SCP" evidence="3">
    <location>
        <begin position="154"/>
        <end position="272"/>
    </location>
</feature>
<dbReference type="Pfam" id="PF00188">
    <property type="entry name" value="CAP"/>
    <property type="match status" value="1"/>
</dbReference>
<dbReference type="InterPro" id="IPR014044">
    <property type="entry name" value="CAP_dom"/>
</dbReference>
<feature type="region of interest" description="Disordered" evidence="1">
    <location>
        <begin position="63"/>
        <end position="151"/>
    </location>
</feature>
<feature type="chain" id="PRO_5012301609" evidence="2">
    <location>
        <begin position="19"/>
        <end position="293"/>
    </location>
</feature>
<feature type="signal peptide" evidence="2">
    <location>
        <begin position="1"/>
        <end position="18"/>
    </location>
</feature>
<evidence type="ECO:0000256" key="2">
    <source>
        <dbReference type="SAM" id="SignalP"/>
    </source>
</evidence>
<name>A0A1U7LVU0_NEOID</name>
<evidence type="ECO:0000313" key="5">
    <source>
        <dbReference type="Proteomes" id="UP000186594"/>
    </source>
</evidence>
<dbReference type="PRINTS" id="PR00837">
    <property type="entry name" value="V5TPXLIKE"/>
</dbReference>
<protein>
    <submittedName>
        <fullName evidence="4">Protein PRY2</fullName>
    </submittedName>
</protein>
<dbReference type="AlphaFoldDB" id="A0A1U7LVU0"/>
<evidence type="ECO:0000313" key="4">
    <source>
        <dbReference type="EMBL" id="OLL26738.1"/>
    </source>
</evidence>
<reference evidence="4 5" key="1">
    <citation type="submission" date="2016-04" db="EMBL/GenBank/DDBJ databases">
        <title>Evolutionary innovation and constraint leading to complex multicellularity in the Ascomycota.</title>
        <authorList>
            <person name="Cisse O."/>
            <person name="Nguyen A."/>
            <person name="Hewitt D.A."/>
            <person name="Jedd G."/>
            <person name="Stajich J.E."/>
        </authorList>
    </citation>
    <scope>NUCLEOTIDE SEQUENCE [LARGE SCALE GENOMIC DNA]</scope>
    <source>
        <strain evidence="4 5">DAH-3</strain>
    </source>
</reference>
<dbReference type="InterPro" id="IPR001283">
    <property type="entry name" value="CRISP-related"/>
</dbReference>
<comment type="caution">
    <text evidence="4">The sequence shown here is derived from an EMBL/GenBank/DDBJ whole genome shotgun (WGS) entry which is preliminary data.</text>
</comment>
<accession>A0A1U7LVU0</accession>
<organism evidence="4 5">
    <name type="scientific">Neolecta irregularis (strain DAH-3)</name>
    <dbReference type="NCBI Taxonomy" id="1198029"/>
    <lineage>
        <taxon>Eukaryota</taxon>
        <taxon>Fungi</taxon>
        <taxon>Dikarya</taxon>
        <taxon>Ascomycota</taxon>
        <taxon>Taphrinomycotina</taxon>
        <taxon>Neolectales</taxon>
        <taxon>Neolectaceae</taxon>
        <taxon>Neolecta</taxon>
    </lineage>
</organism>